<feature type="transmembrane region" description="Helical" evidence="1">
    <location>
        <begin position="12"/>
        <end position="31"/>
    </location>
</feature>
<dbReference type="OrthoDB" id="5876198at2"/>
<sequence>MTNLANKQKGTFTIELVMVLILFSFVVVFTMDIVSKQAVAGKLDRLAYSTVSLIKERTQLFDGEDDMSTVEAATFLRLVSESLEATMESFDSSRLGVFIEQQRFNSEQQPISSGSGNGTFDLGGYNCEPATRLSQKLELAPVTNFGNRLTLYQVTICYRTDNMFGELMGETWELARSTAISVAR</sequence>
<keyword evidence="1" id="KW-0812">Transmembrane</keyword>
<evidence type="ECO:0000313" key="3">
    <source>
        <dbReference type="Proteomes" id="UP000071641"/>
    </source>
</evidence>
<accession>A0A128F492</accession>
<dbReference type="InterPro" id="IPR031582">
    <property type="entry name" value="TadF"/>
</dbReference>
<dbReference type="Proteomes" id="UP000071641">
    <property type="component" value="Unassembled WGS sequence"/>
</dbReference>
<keyword evidence="1" id="KW-1133">Transmembrane helix</keyword>
<keyword evidence="1" id="KW-0472">Membrane</keyword>
<organism evidence="2 3">
    <name type="scientific">Grimontia celer</name>
    <dbReference type="NCBI Taxonomy" id="1796497"/>
    <lineage>
        <taxon>Bacteria</taxon>
        <taxon>Pseudomonadati</taxon>
        <taxon>Pseudomonadota</taxon>
        <taxon>Gammaproteobacteria</taxon>
        <taxon>Vibrionales</taxon>
        <taxon>Vibrionaceae</taxon>
        <taxon>Grimontia</taxon>
    </lineage>
</organism>
<evidence type="ECO:0000313" key="2">
    <source>
        <dbReference type="EMBL" id="CZF81096.1"/>
    </source>
</evidence>
<name>A0A128F492_9GAMM</name>
<evidence type="ECO:0000256" key="1">
    <source>
        <dbReference type="SAM" id="Phobius"/>
    </source>
</evidence>
<dbReference type="RefSeq" id="WP_082804338.1">
    <property type="nucleotide sequence ID" value="NZ_FIZX01000002.1"/>
</dbReference>
<protein>
    <submittedName>
        <fullName evidence="2">Uncharacterized protein</fullName>
    </submittedName>
</protein>
<dbReference type="STRING" id="1796497.GCE9029_02394"/>
<keyword evidence="3" id="KW-1185">Reference proteome</keyword>
<proteinExistence type="predicted"/>
<dbReference type="EMBL" id="FIZX01000002">
    <property type="protein sequence ID" value="CZF81096.1"/>
    <property type="molecule type" value="Genomic_DNA"/>
</dbReference>
<gene>
    <name evidence="2" type="ORF">GCE9029_02394</name>
</gene>
<reference evidence="3" key="1">
    <citation type="submission" date="2016-02" db="EMBL/GenBank/DDBJ databases">
        <authorList>
            <person name="Rodrigo-Torres Lidia"/>
            <person name="Arahal R.David."/>
        </authorList>
    </citation>
    <scope>NUCLEOTIDE SEQUENCE [LARGE SCALE GENOMIC DNA]</scope>
    <source>
        <strain evidence="3">CECT 9029</strain>
    </source>
</reference>
<dbReference type="AlphaFoldDB" id="A0A128F492"/>
<dbReference type="Pfam" id="PF16964">
    <property type="entry name" value="TadF"/>
    <property type="match status" value="1"/>
</dbReference>